<evidence type="ECO:0000256" key="1">
    <source>
        <dbReference type="SAM" id="MobiDB-lite"/>
    </source>
</evidence>
<sequence>MTYSMEMILLDQQGNRITASCLSRFKINFKVQDSAGTVDMTMFDGEAKRILKKNATDIKVPPVKKATVTDFFWFVYLAAAMGFIKTEQEFLYVHPRKENKLDSGFVHEISLIWLHSVSILLLRVMYNGYGAEEGEKINGVVPQIPKELVELIDRKFAFKIQITKFNIDNRYKYYTVMKVTDDVDIIASLDKKHKAYEPFSIEGSSSQKFSVGNSADFVTPDSVNNGINLIKCEKDSDGLKRNLEEIYDLDESPLSLSVKSPATSSGKSSLSGSASDEKLKMKLVTPKIEK</sequence>
<protein>
    <submittedName>
        <fullName evidence="2">Uncharacterized protein</fullName>
    </submittedName>
</protein>
<name>A0AAP0H005_9ASTR</name>
<keyword evidence="3" id="KW-1185">Reference proteome</keyword>
<feature type="compositionally biased region" description="Low complexity" evidence="1">
    <location>
        <begin position="257"/>
        <end position="274"/>
    </location>
</feature>
<accession>A0AAP0H005</accession>
<dbReference type="Proteomes" id="UP001408789">
    <property type="component" value="Unassembled WGS sequence"/>
</dbReference>
<dbReference type="InterPro" id="IPR012340">
    <property type="entry name" value="NA-bd_OB-fold"/>
</dbReference>
<gene>
    <name evidence="2" type="ORF">SSX86_011562</name>
</gene>
<dbReference type="AlphaFoldDB" id="A0AAP0H005"/>
<dbReference type="Gene3D" id="2.40.50.140">
    <property type="entry name" value="Nucleic acid-binding proteins"/>
    <property type="match status" value="1"/>
</dbReference>
<proteinExistence type="predicted"/>
<organism evidence="2 3">
    <name type="scientific">Deinandra increscens subsp. villosa</name>
    <dbReference type="NCBI Taxonomy" id="3103831"/>
    <lineage>
        <taxon>Eukaryota</taxon>
        <taxon>Viridiplantae</taxon>
        <taxon>Streptophyta</taxon>
        <taxon>Embryophyta</taxon>
        <taxon>Tracheophyta</taxon>
        <taxon>Spermatophyta</taxon>
        <taxon>Magnoliopsida</taxon>
        <taxon>eudicotyledons</taxon>
        <taxon>Gunneridae</taxon>
        <taxon>Pentapetalae</taxon>
        <taxon>asterids</taxon>
        <taxon>campanulids</taxon>
        <taxon>Asterales</taxon>
        <taxon>Asteraceae</taxon>
        <taxon>Asteroideae</taxon>
        <taxon>Heliantheae alliance</taxon>
        <taxon>Madieae</taxon>
        <taxon>Madiinae</taxon>
        <taxon>Deinandra</taxon>
    </lineage>
</organism>
<evidence type="ECO:0000313" key="2">
    <source>
        <dbReference type="EMBL" id="KAK9069658.1"/>
    </source>
</evidence>
<evidence type="ECO:0000313" key="3">
    <source>
        <dbReference type="Proteomes" id="UP001408789"/>
    </source>
</evidence>
<feature type="region of interest" description="Disordered" evidence="1">
    <location>
        <begin position="256"/>
        <end position="290"/>
    </location>
</feature>
<reference evidence="2 3" key="1">
    <citation type="submission" date="2024-04" db="EMBL/GenBank/DDBJ databases">
        <title>The reference genome of an endangered Asteraceae, Deinandra increscens subsp. villosa, native to the Central Coast of California.</title>
        <authorList>
            <person name="Guilliams M."/>
            <person name="Hasenstab-Lehman K."/>
            <person name="Meyer R."/>
            <person name="Mcevoy S."/>
        </authorList>
    </citation>
    <scope>NUCLEOTIDE SEQUENCE [LARGE SCALE GENOMIC DNA]</scope>
    <source>
        <tissue evidence="2">Leaf</tissue>
    </source>
</reference>
<comment type="caution">
    <text evidence="2">The sequence shown here is derived from an EMBL/GenBank/DDBJ whole genome shotgun (WGS) entry which is preliminary data.</text>
</comment>
<dbReference type="EMBL" id="JBCNJP010000013">
    <property type="protein sequence ID" value="KAK9069658.1"/>
    <property type="molecule type" value="Genomic_DNA"/>
</dbReference>